<dbReference type="SMR" id="A0A0A0KY77"/>
<accession>A0A0A0KY77</accession>
<dbReference type="OMA" id="TAMMVEM"/>
<proteinExistence type="inferred from homology"/>
<evidence type="ECO:0000256" key="4">
    <source>
        <dbReference type="SAM" id="SignalP"/>
    </source>
</evidence>
<gene>
    <name evidence="6" type="ORF">Csa_4G333620</name>
</gene>
<evidence type="ECO:0000256" key="1">
    <source>
        <dbReference type="ARBA" id="ARBA00009748"/>
    </source>
</evidence>
<dbReference type="PANTHER" id="PTHR33076">
    <property type="entry name" value="NON-SPECIFIC LIPID-TRANSFER PROTEIN 2-RELATED"/>
    <property type="match status" value="1"/>
</dbReference>
<feature type="signal peptide" evidence="4">
    <location>
        <begin position="1"/>
        <end position="20"/>
    </location>
</feature>
<name>A0A0A0KY77_CUCSA</name>
<dbReference type="InterPro" id="IPR016140">
    <property type="entry name" value="Bifunc_inhib/LTP/seed_store"/>
</dbReference>
<dbReference type="InterPro" id="IPR036312">
    <property type="entry name" value="Bifun_inhib/LTP/seed_sf"/>
</dbReference>
<evidence type="ECO:0000256" key="3">
    <source>
        <dbReference type="RuleBase" id="RU000628"/>
    </source>
</evidence>
<keyword evidence="4" id="KW-0732">Signal</keyword>
<dbReference type="KEGG" id="csv:101205706"/>
<organism evidence="6 7">
    <name type="scientific">Cucumis sativus</name>
    <name type="common">Cucumber</name>
    <dbReference type="NCBI Taxonomy" id="3659"/>
    <lineage>
        <taxon>Eukaryota</taxon>
        <taxon>Viridiplantae</taxon>
        <taxon>Streptophyta</taxon>
        <taxon>Embryophyta</taxon>
        <taxon>Tracheophyta</taxon>
        <taxon>Spermatophyta</taxon>
        <taxon>Magnoliopsida</taxon>
        <taxon>eudicotyledons</taxon>
        <taxon>Gunneridae</taxon>
        <taxon>Pentapetalae</taxon>
        <taxon>rosids</taxon>
        <taxon>fabids</taxon>
        <taxon>Cucurbitales</taxon>
        <taxon>Cucurbitaceae</taxon>
        <taxon>Benincaseae</taxon>
        <taxon>Cucumis</taxon>
    </lineage>
</organism>
<keyword evidence="3" id="KW-0446">Lipid-binding</keyword>
<keyword evidence="3" id="KW-0813">Transport</keyword>
<comment type="function">
    <text evidence="3">Plant non-specific lipid-transfer proteins transfer phospholipids as well as galactolipids across membranes. May play a role in wax or cutin deposition in the cell walls of expanding epidermal cells and certain secretory tissues.</text>
</comment>
<evidence type="ECO:0000256" key="2">
    <source>
        <dbReference type="ARBA" id="ARBA00023157"/>
    </source>
</evidence>
<dbReference type="EMBL" id="CM002925">
    <property type="protein sequence ID" value="KGN54448.1"/>
    <property type="molecule type" value="Genomic_DNA"/>
</dbReference>
<dbReference type="STRING" id="3659.A0A0A0KY77"/>
<evidence type="ECO:0000313" key="7">
    <source>
        <dbReference type="Proteomes" id="UP000029981"/>
    </source>
</evidence>
<comment type="similarity">
    <text evidence="1 3">Belongs to the plant LTP family.</text>
</comment>
<evidence type="ECO:0000259" key="5">
    <source>
        <dbReference type="SMART" id="SM00499"/>
    </source>
</evidence>
<dbReference type="SUPFAM" id="SSF47699">
    <property type="entry name" value="Bifunctional inhibitor/lipid-transfer protein/seed storage 2S albumin"/>
    <property type="match status" value="1"/>
</dbReference>
<feature type="domain" description="Bifunctional inhibitor/plant lipid transfer protein/seed storage helical" evidence="5">
    <location>
        <begin position="34"/>
        <end position="120"/>
    </location>
</feature>
<dbReference type="GO" id="GO:0008289">
    <property type="term" value="F:lipid binding"/>
    <property type="evidence" value="ECO:0007669"/>
    <property type="project" value="UniProtKB-KW"/>
</dbReference>
<dbReference type="InterPro" id="IPR000528">
    <property type="entry name" value="Plant_nsLTP"/>
</dbReference>
<dbReference type="Gene3D" id="1.10.110.10">
    <property type="entry name" value="Plant lipid-transfer and hydrophobic proteins"/>
    <property type="match status" value="1"/>
</dbReference>
<dbReference type="PRINTS" id="PR00382">
    <property type="entry name" value="LIPIDTRNSFER"/>
</dbReference>
<dbReference type="Gramene" id="KGN54448">
    <property type="protein sequence ID" value="KGN54448"/>
    <property type="gene ID" value="Csa_4G333620"/>
</dbReference>
<keyword evidence="2" id="KW-1015">Disulfide bond</keyword>
<sequence length="125" mass="13019">MASNLITILKLGLTVTFLYAVIGGGVTTEAVVSCNQVITNLRPCVSYVTGGGYPSSNCCSGVKQLSTAARTTPDRQAVCRCLKSLVNGVKYNGQNVANAAALPTKCGVTLPYSINPNVDCNTIKM</sequence>
<dbReference type="CDD" id="cd01960">
    <property type="entry name" value="nsLTP1"/>
    <property type="match status" value="1"/>
</dbReference>
<evidence type="ECO:0000313" key="6">
    <source>
        <dbReference type="EMBL" id="KGN54448.1"/>
    </source>
</evidence>
<dbReference type="Pfam" id="PF00234">
    <property type="entry name" value="Tryp_alpha_amyl"/>
    <property type="match status" value="1"/>
</dbReference>
<reference evidence="6 7" key="2">
    <citation type="journal article" date="2009" name="PLoS ONE">
        <title>An integrated genetic and cytogenetic map of the cucumber genome.</title>
        <authorList>
            <person name="Ren Y."/>
            <person name="Zhang Z."/>
            <person name="Liu J."/>
            <person name="Staub J.E."/>
            <person name="Han Y."/>
            <person name="Cheng Z."/>
            <person name="Li X."/>
            <person name="Lu J."/>
            <person name="Miao H."/>
            <person name="Kang H."/>
            <person name="Xie B."/>
            <person name="Gu X."/>
            <person name="Wang X."/>
            <person name="Du Y."/>
            <person name="Jin W."/>
            <person name="Huang S."/>
        </authorList>
    </citation>
    <scope>NUCLEOTIDE SEQUENCE [LARGE SCALE GENOMIC DNA]</scope>
    <source>
        <strain evidence="7">cv. 9930</strain>
    </source>
</reference>
<reference evidence="6 7" key="3">
    <citation type="journal article" date="2010" name="BMC Genomics">
        <title>Transcriptome sequencing and comparative analysis of cucumber flowers with different sex types.</title>
        <authorList>
            <person name="Guo S."/>
            <person name="Zheng Y."/>
            <person name="Joung J.G."/>
            <person name="Liu S."/>
            <person name="Zhang Z."/>
            <person name="Crasta O.R."/>
            <person name="Sobral B.W."/>
            <person name="Xu Y."/>
            <person name="Huang S."/>
            <person name="Fei Z."/>
        </authorList>
    </citation>
    <scope>NUCLEOTIDE SEQUENCE [LARGE SCALE GENOMIC DNA]</scope>
    <source>
        <strain evidence="7">cv. 9930</strain>
    </source>
</reference>
<dbReference type="eggNOG" id="ENOG502S4CI">
    <property type="taxonomic scope" value="Eukaryota"/>
</dbReference>
<dbReference type="AlphaFoldDB" id="A0A0A0KY77"/>
<keyword evidence="7" id="KW-1185">Reference proteome</keyword>
<protein>
    <recommendedName>
        <fullName evidence="3">Non-specific lipid-transfer protein</fullName>
    </recommendedName>
</protein>
<dbReference type="GO" id="GO:0006869">
    <property type="term" value="P:lipid transport"/>
    <property type="evidence" value="ECO:0007669"/>
    <property type="project" value="InterPro"/>
</dbReference>
<dbReference type="OrthoDB" id="1890443at2759"/>
<dbReference type="Proteomes" id="UP000029981">
    <property type="component" value="Chromosome 4"/>
</dbReference>
<dbReference type="SMART" id="SM00499">
    <property type="entry name" value="AAI"/>
    <property type="match status" value="1"/>
</dbReference>
<reference evidence="6 7" key="4">
    <citation type="journal article" date="2011" name="BMC Genomics">
        <title>RNA-Seq improves annotation of protein-coding genes in the cucumber genome.</title>
        <authorList>
            <person name="Li Z."/>
            <person name="Zhang Z."/>
            <person name="Yan P."/>
            <person name="Huang S."/>
            <person name="Fei Z."/>
            <person name="Lin K."/>
        </authorList>
    </citation>
    <scope>NUCLEOTIDE SEQUENCE [LARGE SCALE GENOMIC DNA]</scope>
    <source>
        <strain evidence="7">cv. 9930</strain>
    </source>
</reference>
<reference evidence="6 7" key="1">
    <citation type="journal article" date="2009" name="Nat. Genet.">
        <title>The genome of the cucumber, Cucumis sativus L.</title>
        <authorList>
            <person name="Huang S."/>
            <person name="Li R."/>
            <person name="Zhang Z."/>
            <person name="Li L."/>
            <person name="Gu X."/>
            <person name="Fan W."/>
            <person name="Lucas W.J."/>
            <person name="Wang X."/>
            <person name="Xie B."/>
            <person name="Ni P."/>
            <person name="Ren Y."/>
            <person name="Zhu H."/>
            <person name="Li J."/>
            <person name="Lin K."/>
            <person name="Jin W."/>
            <person name="Fei Z."/>
            <person name="Li G."/>
            <person name="Staub J."/>
            <person name="Kilian A."/>
            <person name="van der Vossen E.A."/>
            <person name="Wu Y."/>
            <person name="Guo J."/>
            <person name="He J."/>
            <person name="Jia Z."/>
            <person name="Ren Y."/>
            <person name="Tian G."/>
            <person name="Lu Y."/>
            <person name="Ruan J."/>
            <person name="Qian W."/>
            <person name="Wang M."/>
            <person name="Huang Q."/>
            <person name="Li B."/>
            <person name="Xuan Z."/>
            <person name="Cao J."/>
            <person name="Asan"/>
            <person name="Wu Z."/>
            <person name="Zhang J."/>
            <person name="Cai Q."/>
            <person name="Bai Y."/>
            <person name="Zhao B."/>
            <person name="Han Y."/>
            <person name="Li Y."/>
            <person name="Li X."/>
            <person name="Wang S."/>
            <person name="Shi Q."/>
            <person name="Liu S."/>
            <person name="Cho W.K."/>
            <person name="Kim J.Y."/>
            <person name="Xu Y."/>
            <person name="Heller-Uszynska K."/>
            <person name="Miao H."/>
            <person name="Cheng Z."/>
            <person name="Zhang S."/>
            <person name="Wu J."/>
            <person name="Yang Y."/>
            <person name="Kang H."/>
            <person name="Li M."/>
            <person name="Liang H."/>
            <person name="Ren X."/>
            <person name="Shi Z."/>
            <person name="Wen M."/>
            <person name="Jian M."/>
            <person name="Yang H."/>
            <person name="Zhang G."/>
            <person name="Yang Z."/>
            <person name="Chen R."/>
            <person name="Liu S."/>
            <person name="Li J."/>
            <person name="Ma L."/>
            <person name="Liu H."/>
            <person name="Zhou Y."/>
            <person name="Zhao J."/>
            <person name="Fang X."/>
            <person name="Li G."/>
            <person name="Fang L."/>
            <person name="Li Y."/>
            <person name="Liu D."/>
            <person name="Zheng H."/>
            <person name="Zhang Y."/>
            <person name="Qin N."/>
            <person name="Li Z."/>
            <person name="Yang G."/>
            <person name="Yang S."/>
            <person name="Bolund L."/>
            <person name="Kristiansen K."/>
            <person name="Zheng H."/>
            <person name="Li S."/>
            <person name="Zhang X."/>
            <person name="Yang H."/>
            <person name="Wang J."/>
            <person name="Sun R."/>
            <person name="Zhang B."/>
            <person name="Jiang S."/>
            <person name="Wang J."/>
            <person name="Du Y."/>
            <person name="Li S."/>
        </authorList>
    </citation>
    <scope>NUCLEOTIDE SEQUENCE [LARGE SCALE GENOMIC DNA]</scope>
    <source>
        <strain evidence="7">cv. 9930</strain>
    </source>
</reference>
<feature type="chain" id="PRO_5001965564" description="Non-specific lipid-transfer protein" evidence="4">
    <location>
        <begin position="21"/>
        <end position="125"/>
    </location>
</feature>